<gene>
    <name evidence="1" type="ORF">ABWT76_002883</name>
</gene>
<accession>A0AAU8JKT1</accession>
<dbReference type="RefSeq" id="WP_156331535.1">
    <property type="nucleotide sequence ID" value="NZ_CP159837.1"/>
</dbReference>
<protein>
    <submittedName>
        <fullName evidence="1">Uncharacterized protein</fullName>
    </submittedName>
</protein>
<reference evidence="1" key="1">
    <citation type="submission" date="2024-07" db="EMBL/GenBank/DDBJ databases">
        <authorList>
            <person name="Kim Y.J."/>
            <person name="Jeong J.Y."/>
        </authorList>
    </citation>
    <scope>NUCLEOTIDE SEQUENCE</scope>
    <source>
        <strain evidence="1">GIHE-MW2</strain>
    </source>
</reference>
<name>A0AAU8JKT1_9CYAN</name>
<organism evidence="1">
    <name type="scientific">Planktothricoides raciborskii GIHE-MW2</name>
    <dbReference type="NCBI Taxonomy" id="2792601"/>
    <lineage>
        <taxon>Bacteria</taxon>
        <taxon>Bacillati</taxon>
        <taxon>Cyanobacteriota</taxon>
        <taxon>Cyanophyceae</taxon>
        <taxon>Oscillatoriophycideae</taxon>
        <taxon>Oscillatoriales</taxon>
        <taxon>Oscillatoriaceae</taxon>
        <taxon>Planktothricoides</taxon>
    </lineage>
</organism>
<dbReference type="EMBL" id="CP159837">
    <property type="protein sequence ID" value="XCM39917.1"/>
    <property type="molecule type" value="Genomic_DNA"/>
</dbReference>
<proteinExistence type="predicted"/>
<dbReference type="AlphaFoldDB" id="A0AAU8JKT1"/>
<sequence length="60" mass="6728">MLMQNNVQDLIANLANTVSTDEIKQTKVVATKVRSMYTENGENTVVNLVMIAHDLEAEMF</sequence>
<evidence type="ECO:0000313" key="1">
    <source>
        <dbReference type="EMBL" id="XCM39917.1"/>
    </source>
</evidence>